<name>A0A8J2JEL8_9HEXA</name>
<reference evidence="1" key="1">
    <citation type="submission" date="2021-06" db="EMBL/GenBank/DDBJ databases">
        <authorList>
            <person name="Hodson N. C."/>
            <person name="Mongue J. A."/>
            <person name="Jaron S. K."/>
        </authorList>
    </citation>
    <scope>NUCLEOTIDE SEQUENCE</scope>
</reference>
<accession>A0A8J2JEL8</accession>
<proteinExistence type="predicted"/>
<evidence type="ECO:0000313" key="1">
    <source>
        <dbReference type="EMBL" id="CAG7718750.1"/>
    </source>
</evidence>
<sequence length="23" mass="2312">VPCVLAVGAVIIEGADLNIRECG</sequence>
<dbReference type="Proteomes" id="UP000708208">
    <property type="component" value="Unassembled WGS sequence"/>
</dbReference>
<comment type="caution">
    <text evidence="1">The sequence shown here is derived from an EMBL/GenBank/DDBJ whole genome shotgun (WGS) entry which is preliminary data.</text>
</comment>
<organism evidence="1 2">
    <name type="scientific">Allacma fusca</name>
    <dbReference type="NCBI Taxonomy" id="39272"/>
    <lineage>
        <taxon>Eukaryota</taxon>
        <taxon>Metazoa</taxon>
        <taxon>Ecdysozoa</taxon>
        <taxon>Arthropoda</taxon>
        <taxon>Hexapoda</taxon>
        <taxon>Collembola</taxon>
        <taxon>Symphypleona</taxon>
        <taxon>Sminthuridae</taxon>
        <taxon>Allacma</taxon>
    </lineage>
</organism>
<evidence type="ECO:0000313" key="2">
    <source>
        <dbReference type="Proteomes" id="UP000708208"/>
    </source>
</evidence>
<gene>
    <name evidence="1" type="ORF">AFUS01_LOCUS8121</name>
</gene>
<dbReference type="AlphaFoldDB" id="A0A8J2JEL8"/>
<keyword evidence="2" id="KW-1185">Reference proteome</keyword>
<protein>
    <submittedName>
        <fullName evidence="1">Uncharacterized protein</fullName>
    </submittedName>
</protein>
<feature type="non-terminal residue" evidence="1">
    <location>
        <position position="1"/>
    </location>
</feature>
<dbReference type="EMBL" id="CAJVCH010055787">
    <property type="protein sequence ID" value="CAG7718750.1"/>
    <property type="molecule type" value="Genomic_DNA"/>
</dbReference>
<feature type="non-terminal residue" evidence="1">
    <location>
        <position position="23"/>
    </location>
</feature>